<evidence type="ECO:0000256" key="6">
    <source>
        <dbReference type="SAM" id="MobiDB-lite"/>
    </source>
</evidence>
<feature type="domain" description="Rod shape-determining protein MreC beta-barrel core" evidence="7">
    <location>
        <begin position="141"/>
        <end position="285"/>
    </location>
</feature>
<dbReference type="EMBL" id="CP044427">
    <property type="protein sequence ID" value="QFG67967.1"/>
    <property type="molecule type" value="Genomic_DNA"/>
</dbReference>
<evidence type="ECO:0000256" key="1">
    <source>
        <dbReference type="ARBA" id="ARBA00009369"/>
    </source>
</evidence>
<proteinExistence type="inferred from homology"/>
<comment type="similarity">
    <text evidence="1">Belongs to the MreC family.</text>
</comment>
<accession>A0A5J6V2R6</accession>
<evidence type="ECO:0000256" key="2">
    <source>
        <dbReference type="ARBA" id="ARBA00013855"/>
    </source>
</evidence>
<feature type="compositionally biased region" description="Low complexity" evidence="6">
    <location>
        <begin position="1"/>
        <end position="21"/>
    </location>
</feature>
<dbReference type="PANTHER" id="PTHR34138">
    <property type="entry name" value="CELL SHAPE-DETERMINING PROTEIN MREC"/>
    <property type="match status" value="1"/>
</dbReference>
<dbReference type="GO" id="GO:0005886">
    <property type="term" value="C:plasma membrane"/>
    <property type="evidence" value="ECO:0007669"/>
    <property type="project" value="TreeGrafter"/>
</dbReference>
<evidence type="ECO:0000256" key="3">
    <source>
        <dbReference type="ARBA" id="ARBA00022960"/>
    </source>
</evidence>
<gene>
    <name evidence="8" type="ORF">FY030_03855</name>
</gene>
<keyword evidence="5" id="KW-0175">Coiled coil</keyword>
<organism evidence="8 9">
    <name type="scientific">Ornithinimicrobium pratense</name>
    <dbReference type="NCBI Taxonomy" id="2593973"/>
    <lineage>
        <taxon>Bacteria</taxon>
        <taxon>Bacillati</taxon>
        <taxon>Actinomycetota</taxon>
        <taxon>Actinomycetes</taxon>
        <taxon>Micrococcales</taxon>
        <taxon>Ornithinimicrobiaceae</taxon>
        <taxon>Ornithinimicrobium</taxon>
    </lineage>
</organism>
<dbReference type="Gene3D" id="2.40.10.350">
    <property type="entry name" value="Rod shape-determining protein MreC, domain 2"/>
    <property type="match status" value="1"/>
</dbReference>
<dbReference type="InterPro" id="IPR007221">
    <property type="entry name" value="MreC"/>
</dbReference>
<dbReference type="AlphaFoldDB" id="A0A5J6V2R6"/>
<evidence type="ECO:0000256" key="4">
    <source>
        <dbReference type="ARBA" id="ARBA00032089"/>
    </source>
</evidence>
<evidence type="ECO:0000313" key="9">
    <source>
        <dbReference type="Proteomes" id="UP000326546"/>
    </source>
</evidence>
<dbReference type="KEGG" id="serw:FY030_03855"/>
<dbReference type="InterPro" id="IPR042177">
    <property type="entry name" value="Cell/Rod_1"/>
</dbReference>
<dbReference type="PANTHER" id="PTHR34138:SF1">
    <property type="entry name" value="CELL SHAPE-DETERMINING PROTEIN MREC"/>
    <property type="match status" value="1"/>
</dbReference>
<feature type="coiled-coil region" evidence="5">
    <location>
        <begin position="82"/>
        <end position="109"/>
    </location>
</feature>
<name>A0A5J6V2R6_9MICO</name>
<evidence type="ECO:0000259" key="7">
    <source>
        <dbReference type="Pfam" id="PF04085"/>
    </source>
</evidence>
<dbReference type="Gene3D" id="2.40.10.340">
    <property type="entry name" value="Rod shape-determining protein MreC, domain 1"/>
    <property type="match status" value="1"/>
</dbReference>
<evidence type="ECO:0000313" key="8">
    <source>
        <dbReference type="EMBL" id="QFG67967.1"/>
    </source>
</evidence>
<sequence length="292" mass="30044">MSRLATGGRGAAAAARGGRLPLRPPPPGRGMPLLALVLALFTAAVLVIDLARPGLAQPVRQGMATLAAPAQSALAGWDDGSVRTLTEERDALAAEVARLQDQVARHEQLRTLDRATTWGDHDLLPARVVAFSPGTSPVGGRTVTIDVGARDGVVPDQTVVAAEGLVGRVLRVAPTSSDVLLLGDAGVVVGVRFGLDGALGSVEARPVPGLPARGHGELTLTALGDSEIQVGDEVSTLGSPDDRPYAARIPLGTVRAVDPDRGQLGRTAVVTPHVDTDTLDLVAVVFTGRVDR</sequence>
<dbReference type="InterPro" id="IPR055342">
    <property type="entry name" value="MreC_beta-barrel_core"/>
</dbReference>
<protein>
    <recommendedName>
        <fullName evidence="2">Cell shape-determining protein MreC</fullName>
    </recommendedName>
    <alternativeName>
        <fullName evidence="4">Cell shape protein MreC</fullName>
    </alternativeName>
</protein>
<feature type="region of interest" description="Disordered" evidence="6">
    <location>
        <begin position="1"/>
        <end position="25"/>
    </location>
</feature>
<reference evidence="8 9" key="1">
    <citation type="submission" date="2019-09" db="EMBL/GenBank/DDBJ databases">
        <title>Serinicoccus pratensis sp. nov., isolated from meadow soil.</title>
        <authorList>
            <person name="Zhang W."/>
        </authorList>
    </citation>
    <scope>NUCLEOTIDE SEQUENCE [LARGE SCALE GENOMIC DNA]</scope>
    <source>
        <strain evidence="8 9">W204</strain>
    </source>
</reference>
<keyword evidence="9" id="KW-1185">Reference proteome</keyword>
<dbReference type="Proteomes" id="UP000326546">
    <property type="component" value="Chromosome"/>
</dbReference>
<evidence type="ECO:0000256" key="5">
    <source>
        <dbReference type="SAM" id="Coils"/>
    </source>
</evidence>
<keyword evidence="3" id="KW-0133">Cell shape</keyword>
<dbReference type="OrthoDB" id="5196068at2"/>
<dbReference type="GO" id="GO:0008360">
    <property type="term" value="P:regulation of cell shape"/>
    <property type="evidence" value="ECO:0007669"/>
    <property type="project" value="UniProtKB-KW"/>
</dbReference>
<dbReference type="Pfam" id="PF04085">
    <property type="entry name" value="MreC"/>
    <property type="match status" value="1"/>
</dbReference>
<dbReference type="InterPro" id="IPR042175">
    <property type="entry name" value="Cell/Rod_MreC_2"/>
</dbReference>